<dbReference type="GO" id="GO:0004360">
    <property type="term" value="F:glutamine-fructose-6-phosphate transaminase (isomerizing) activity"/>
    <property type="evidence" value="ECO:0007669"/>
    <property type="project" value="UniProtKB-EC"/>
</dbReference>
<comment type="catalytic activity">
    <reaction evidence="1">
        <text>D-fructose 6-phosphate + L-glutamine = D-glucosamine 6-phosphate + L-glutamate</text>
        <dbReference type="Rhea" id="RHEA:13237"/>
        <dbReference type="ChEBI" id="CHEBI:29985"/>
        <dbReference type="ChEBI" id="CHEBI:58359"/>
        <dbReference type="ChEBI" id="CHEBI:58725"/>
        <dbReference type="ChEBI" id="CHEBI:61527"/>
        <dbReference type="EC" id="2.6.1.16"/>
    </reaction>
</comment>
<dbReference type="PANTHER" id="PTHR10937:SF0">
    <property type="entry name" value="GLUTAMINE--FRUCTOSE-6-PHOSPHATE TRANSAMINASE (ISOMERIZING)"/>
    <property type="match status" value="1"/>
</dbReference>
<dbReference type="InterPro" id="IPR029055">
    <property type="entry name" value="Ntn_hydrolases_N"/>
</dbReference>
<evidence type="ECO:0000256" key="6">
    <source>
        <dbReference type="ARBA" id="ARBA00022737"/>
    </source>
</evidence>
<evidence type="ECO:0000256" key="8">
    <source>
        <dbReference type="SAM" id="MobiDB-lite"/>
    </source>
</evidence>
<feature type="compositionally biased region" description="Basic and acidic residues" evidence="8">
    <location>
        <begin position="243"/>
        <end position="258"/>
    </location>
</feature>
<dbReference type="Pfam" id="PF13522">
    <property type="entry name" value="GATase_6"/>
    <property type="match status" value="1"/>
</dbReference>
<dbReference type="PANTHER" id="PTHR10937">
    <property type="entry name" value="GLUCOSAMINE--FRUCTOSE-6-PHOSPHATE AMINOTRANSFERASE, ISOMERIZING"/>
    <property type="match status" value="1"/>
</dbReference>
<proteinExistence type="predicted"/>
<dbReference type="PROSITE" id="PS51278">
    <property type="entry name" value="GATASE_TYPE_2"/>
    <property type="match status" value="1"/>
</dbReference>
<dbReference type="EMBL" id="UGJB01000004">
    <property type="protein sequence ID" value="STQ14977.1"/>
    <property type="molecule type" value="Genomic_DNA"/>
</dbReference>
<sequence>MCGIVGAVAQRDIAEILLEGLRRLEYRGYDSAGLAVVDAEGHMTRLRRLGKVQMLAQAAEEHPLHGGTGIAHTRWATHGEPSEGNAHPHVSEHIVVVHNGIIENHEPLREELKARGYIFVSETDTEVIAHLVHWELAQGGTLRDAVLRAIPQLRGAYGTVIMDSRDPSTLLAARSGSPMVIGMGMGENFIASDQLALLPVTRRFIFLEEGDIAEVTRRSVTVFDTKGEQVKRPEIESNLQYDAGDKRRLPSLHAERDL</sequence>
<dbReference type="GO" id="GO:0005829">
    <property type="term" value="C:cytosol"/>
    <property type="evidence" value="ECO:0007669"/>
    <property type="project" value="TreeGrafter"/>
</dbReference>
<dbReference type="GO" id="GO:0006487">
    <property type="term" value="P:protein N-linked glycosylation"/>
    <property type="evidence" value="ECO:0007669"/>
    <property type="project" value="TreeGrafter"/>
</dbReference>
<feature type="domain" description="Glutamine amidotransferase type-2" evidence="9">
    <location>
        <begin position="2"/>
        <end position="218"/>
    </location>
</feature>
<evidence type="ECO:0000256" key="3">
    <source>
        <dbReference type="ARBA" id="ARBA00016090"/>
    </source>
</evidence>
<evidence type="ECO:0000256" key="7">
    <source>
        <dbReference type="ARBA" id="ARBA00022962"/>
    </source>
</evidence>
<reference evidence="10 11" key="1">
    <citation type="submission" date="2018-06" db="EMBL/GenBank/DDBJ databases">
        <authorList>
            <consortium name="Pathogen Informatics"/>
            <person name="Doyle S."/>
        </authorList>
    </citation>
    <scope>NUCLEOTIDE SEQUENCE [LARGE SCALE GENOMIC DNA]</scope>
    <source>
        <strain evidence="10 11">NCTC10005</strain>
    </source>
</reference>
<evidence type="ECO:0000313" key="11">
    <source>
        <dbReference type="Proteomes" id="UP000255106"/>
    </source>
</evidence>
<gene>
    <name evidence="10" type="primary">glmS_1</name>
    <name evidence="10" type="ORF">NCTC10005_07855</name>
</gene>
<dbReference type="GO" id="GO:0006047">
    <property type="term" value="P:UDP-N-acetylglucosamine metabolic process"/>
    <property type="evidence" value="ECO:0007669"/>
    <property type="project" value="TreeGrafter"/>
</dbReference>
<keyword evidence="4 10" id="KW-0032">Aminotransferase</keyword>
<dbReference type="InterPro" id="IPR047084">
    <property type="entry name" value="GFAT_N"/>
</dbReference>
<organism evidence="10 11">
    <name type="scientific">Enterobacter cloacae</name>
    <dbReference type="NCBI Taxonomy" id="550"/>
    <lineage>
        <taxon>Bacteria</taxon>
        <taxon>Pseudomonadati</taxon>
        <taxon>Pseudomonadota</taxon>
        <taxon>Gammaproteobacteria</taxon>
        <taxon>Enterobacterales</taxon>
        <taxon>Enterobacteriaceae</taxon>
        <taxon>Enterobacter</taxon>
        <taxon>Enterobacter cloacae complex</taxon>
    </lineage>
</organism>
<keyword evidence="6" id="KW-0677">Repeat</keyword>
<dbReference type="InterPro" id="IPR017932">
    <property type="entry name" value="GATase_2_dom"/>
</dbReference>
<dbReference type="FunFam" id="3.60.20.10:FF:000006">
    <property type="entry name" value="Glutamine--fructose-6-phosphate aminotransferase [isomerizing]"/>
    <property type="match status" value="1"/>
</dbReference>
<dbReference type="GO" id="GO:0006002">
    <property type="term" value="P:fructose 6-phosphate metabolic process"/>
    <property type="evidence" value="ECO:0007669"/>
    <property type="project" value="TreeGrafter"/>
</dbReference>
<evidence type="ECO:0000256" key="5">
    <source>
        <dbReference type="ARBA" id="ARBA00022679"/>
    </source>
</evidence>
<dbReference type="AlphaFoldDB" id="A0A377M8H1"/>
<name>A0A377M8H1_ENTCL</name>
<accession>A0A377M8H1</accession>
<dbReference type="EC" id="2.6.1.16" evidence="2"/>
<keyword evidence="5 10" id="KW-0808">Transferase</keyword>
<evidence type="ECO:0000313" key="10">
    <source>
        <dbReference type="EMBL" id="STQ14977.1"/>
    </source>
</evidence>
<protein>
    <recommendedName>
        <fullName evidence="3">Glutamine--fructose-6-phosphate aminotransferase [isomerizing]</fullName>
        <ecNumber evidence="2">2.6.1.16</ecNumber>
    </recommendedName>
</protein>
<evidence type="ECO:0000256" key="1">
    <source>
        <dbReference type="ARBA" id="ARBA00001031"/>
    </source>
</evidence>
<evidence type="ECO:0000256" key="2">
    <source>
        <dbReference type="ARBA" id="ARBA00012916"/>
    </source>
</evidence>
<evidence type="ECO:0000259" key="9">
    <source>
        <dbReference type="PROSITE" id="PS51278"/>
    </source>
</evidence>
<feature type="region of interest" description="Disordered" evidence="8">
    <location>
        <begin position="234"/>
        <end position="258"/>
    </location>
</feature>
<evidence type="ECO:0000256" key="4">
    <source>
        <dbReference type="ARBA" id="ARBA00022576"/>
    </source>
</evidence>
<keyword evidence="7" id="KW-0315">Glutamine amidotransferase</keyword>
<dbReference type="SUPFAM" id="SSF56235">
    <property type="entry name" value="N-terminal nucleophile aminohydrolases (Ntn hydrolases)"/>
    <property type="match status" value="1"/>
</dbReference>
<dbReference type="CDD" id="cd00714">
    <property type="entry name" value="GFAT"/>
    <property type="match status" value="1"/>
</dbReference>
<dbReference type="Gene3D" id="3.60.20.10">
    <property type="entry name" value="Glutamine Phosphoribosylpyrophosphate, subunit 1, domain 1"/>
    <property type="match status" value="1"/>
</dbReference>
<dbReference type="Proteomes" id="UP000255106">
    <property type="component" value="Unassembled WGS sequence"/>
</dbReference>